<proteinExistence type="predicted"/>
<dbReference type="EMBL" id="UZAN01057193">
    <property type="protein sequence ID" value="VDP91566.1"/>
    <property type="molecule type" value="Genomic_DNA"/>
</dbReference>
<dbReference type="AlphaFoldDB" id="A0A183B509"/>
<evidence type="ECO:0000313" key="1">
    <source>
        <dbReference type="EMBL" id="VDP91566.1"/>
    </source>
</evidence>
<evidence type="ECO:0000313" key="3">
    <source>
        <dbReference type="WBParaSite" id="ECPE_0001433401-mRNA-1"/>
    </source>
</evidence>
<name>A0A183B509_9TREM</name>
<sequence>MSEKGGVGSATRRAGPVRLGALVSQPSETGCDTNPVLAQPKQLNDEGRTEFILRLVRGGIRSSSLRMLAASEKGAHDRTSFRQGPGSPYEIRINTPSGADRGHANRKYIEAAATLPQYLR</sequence>
<protein>
    <submittedName>
        <fullName evidence="1 3">Uncharacterized protein</fullName>
    </submittedName>
</protein>
<dbReference type="WBParaSite" id="ECPE_0001433401-mRNA-1">
    <property type="protein sequence ID" value="ECPE_0001433401-mRNA-1"/>
    <property type="gene ID" value="ECPE_0001433401"/>
</dbReference>
<evidence type="ECO:0000313" key="2">
    <source>
        <dbReference type="Proteomes" id="UP000272942"/>
    </source>
</evidence>
<reference evidence="3" key="1">
    <citation type="submission" date="2016-06" db="UniProtKB">
        <authorList>
            <consortium name="WormBaseParasite"/>
        </authorList>
    </citation>
    <scope>IDENTIFICATION</scope>
</reference>
<reference evidence="1 2" key="2">
    <citation type="submission" date="2018-11" db="EMBL/GenBank/DDBJ databases">
        <authorList>
            <consortium name="Pathogen Informatics"/>
        </authorList>
    </citation>
    <scope>NUCLEOTIDE SEQUENCE [LARGE SCALE GENOMIC DNA]</scope>
    <source>
        <strain evidence="1 2">Egypt</strain>
    </source>
</reference>
<accession>A0A183B509</accession>
<gene>
    <name evidence="1" type="ORF">ECPE_LOCUS14294</name>
</gene>
<keyword evidence="2" id="KW-1185">Reference proteome</keyword>
<dbReference type="Proteomes" id="UP000272942">
    <property type="component" value="Unassembled WGS sequence"/>
</dbReference>
<organism evidence="3">
    <name type="scientific">Echinostoma caproni</name>
    <dbReference type="NCBI Taxonomy" id="27848"/>
    <lineage>
        <taxon>Eukaryota</taxon>
        <taxon>Metazoa</taxon>
        <taxon>Spiralia</taxon>
        <taxon>Lophotrochozoa</taxon>
        <taxon>Platyhelminthes</taxon>
        <taxon>Trematoda</taxon>
        <taxon>Digenea</taxon>
        <taxon>Plagiorchiida</taxon>
        <taxon>Echinostomata</taxon>
        <taxon>Echinostomatoidea</taxon>
        <taxon>Echinostomatidae</taxon>
        <taxon>Echinostoma</taxon>
    </lineage>
</organism>